<dbReference type="InterPro" id="IPR050584">
    <property type="entry name" value="Cholesterol_7-desaturase"/>
</dbReference>
<dbReference type="EMBL" id="JAZGQK010000006">
    <property type="protein sequence ID" value="MEE6258217.1"/>
    <property type="molecule type" value="Genomic_DNA"/>
</dbReference>
<evidence type="ECO:0000256" key="3">
    <source>
        <dbReference type="ARBA" id="ARBA00023002"/>
    </source>
</evidence>
<comment type="caution">
    <text evidence="7">The sequence shown here is derived from an EMBL/GenBank/DDBJ whole genome shotgun (WGS) entry which is preliminary data.</text>
</comment>
<reference evidence="7 8" key="1">
    <citation type="submission" date="2024-01" db="EMBL/GenBank/DDBJ databases">
        <title>Genome insights into Plantactinospora sonchi sp. nov.</title>
        <authorList>
            <person name="Wang L."/>
        </authorList>
    </citation>
    <scope>NUCLEOTIDE SEQUENCE [LARGE SCALE GENOMIC DNA]</scope>
    <source>
        <strain evidence="7 8">NEAU-QY2</strain>
    </source>
</reference>
<dbReference type="PANTHER" id="PTHR21266">
    <property type="entry name" value="IRON-SULFUR DOMAIN CONTAINING PROTEIN"/>
    <property type="match status" value="1"/>
</dbReference>
<dbReference type="Pfam" id="PF09990">
    <property type="entry name" value="DUF2231"/>
    <property type="match status" value="1"/>
</dbReference>
<dbReference type="PANTHER" id="PTHR21266:SF60">
    <property type="entry name" value="3-KETOSTEROID-9-ALPHA-MONOOXYGENASE, OXYGENASE COMPONENT"/>
    <property type="match status" value="1"/>
</dbReference>
<gene>
    <name evidence="7" type="ORF">V1633_06870</name>
</gene>
<accession>A0ABU7RP01</accession>
<evidence type="ECO:0000313" key="7">
    <source>
        <dbReference type="EMBL" id="MEE6258217.1"/>
    </source>
</evidence>
<dbReference type="InterPro" id="IPR019251">
    <property type="entry name" value="DUF2231_TM"/>
</dbReference>
<dbReference type="RefSeq" id="WP_331213342.1">
    <property type="nucleotide sequence ID" value="NZ_JAZGQK010000006.1"/>
</dbReference>
<feature type="domain" description="Rieske" evidence="6">
    <location>
        <begin position="180"/>
        <end position="280"/>
    </location>
</feature>
<evidence type="ECO:0000259" key="6">
    <source>
        <dbReference type="PROSITE" id="PS51296"/>
    </source>
</evidence>
<evidence type="ECO:0000256" key="5">
    <source>
        <dbReference type="ARBA" id="ARBA00023014"/>
    </source>
</evidence>
<keyword evidence="1" id="KW-0001">2Fe-2S</keyword>
<evidence type="ECO:0000256" key="2">
    <source>
        <dbReference type="ARBA" id="ARBA00022723"/>
    </source>
</evidence>
<keyword evidence="8" id="KW-1185">Reference proteome</keyword>
<dbReference type="InterPro" id="IPR017941">
    <property type="entry name" value="Rieske_2Fe-2S"/>
</dbReference>
<organism evidence="7 8">
    <name type="scientific">Plantactinospora sonchi</name>
    <dbReference type="NCBI Taxonomy" id="1544735"/>
    <lineage>
        <taxon>Bacteria</taxon>
        <taxon>Bacillati</taxon>
        <taxon>Actinomycetota</taxon>
        <taxon>Actinomycetes</taxon>
        <taxon>Micromonosporales</taxon>
        <taxon>Micromonosporaceae</taxon>
        <taxon>Plantactinospora</taxon>
    </lineage>
</organism>
<keyword evidence="5" id="KW-0411">Iron-sulfur</keyword>
<keyword evidence="2" id="KW-0479">Metal-binding</keyword>
<dbReference type="SUPFAM" id="SSF50022">
    <property type="entry name" value="ISP domain"/>
    <property type="match status" value="1"/>
</dbReference>
<dbReference type="Pfam" id="PF00355">
    <property type="entry name" value="Rieske"/>
    <property type="match status" value="1"/>
</dbReference>
<dbReference type="Proteomes" id="UP001332243">
    <property type="component" value="Unassembled WGS sequence"/>
</dbReference>
<keyword evidence="4" id="KW-0408">Iron</keyword>
<dbReference type="InterPro" id="IPR036922">
    <property type="entry name" value="Rieske_2Fe-2S_sf"/>
</dbReference>
<dbReference type="Gene3D" id="2.102.10.10">
    <property type="entry name" value="Rieske [2Fe-2S] iron-sulphur domain"/>
    <property type="match status" value="1"/>
</dbReference>
<protein>
    <submittedName>
        <fullName evidence="7">Rieske (2Fe-2S) protein</fullName>
    </submittedName>
</protein>
<evidence type="ECO:0000313" key="8">
    <source>
        <dbReference type="Proteomes" id="UP001332243"/>
    </source>
</evidence>
<sequence length="283" mass="29752">MRALLTRLEQAAVLDRAGDRLQRGVLAVLRPQRVRDVLHGVWLGHPLHPALVQLPVGAWVSAAILDLLPGQRRAATALVGVGTAAALPAALSGLNDWASLAREQRRVGMVHAIANGVGVLLYGGSLAARLAGLHAVGRTLGFAGLSAVSGGAFLGGHLAYKQASAVNHGIPELRQLSDGWYAVADLAALPERTLHTRRIDEVSVLVYRNGDQVSVLLDRCAHQGGPLGEGELVTVRGRDCVVCPWHGSTFQLGDGRVVHGPAANDQQVLPTRVVGGVLQTRLP</sequence>
<evidence type="ECO:0000256" key="4">
    <source>
        <dbReference type="ARBA" id="ARBA00023004"/>
    </source>
</evidence>
<keyword evidence="3" id="KW-0560">Oxidoreductase</keyword>
<dbReference type="PROSITE" id="PS51296">
    <property type="entry name" value="RIESKE"/>
    <property type="match status" value="1"/>
</dbReference>
<evidence type="ECO:0000256" key="1">
    <source>
        <dbReference type="ARBA" id="ARBA00022714"/>
    </source>
</evidence>
<dbReference type="CDD" id="cd03467">
    <property type="entry name" value="Rieske"/>
    <property type="match status" value="1"/>
</dbReference>
<name>A0ABU7RP01_9ACTN</name>
<proteinExistence type="predicted"/>